<dbReference type="Proteomes" id="UP000762676">
    <property type="component" value="Unassembled WGS sequence"/>
</dbReference>
<reference evidence="1 2" key="1">
    <citation type="journal article" date="2021" name="Elife">
        <title>Chloroplast acquisition without the gene transfer in kleptoplastic sea slugs, Plakobranchus ocellatus.</title>
        <authorList>
            <person name="Maeda T."/>
            <person name="Takahashi S."/>
            <person name="Yoshida T."/>
            <person name="Shimamura S."/>
            <person name="Takaki Y."/>
            <person name="Nagai Y."/>
            <person name="Toyoda A."/>
            <person name="Suzuki Y."/>
            <person name="Arimoto A."/>
            <person name="Ishii H."/>
            <person name="Satoh N."/>
            <person name="Nishiyama T."/>
            <person name="Hasebe M."/>
            <person name="Maruyama T."/>
            <person name="Minagawa J."/>
            <person name="Obokata J."/>
            <person name="Shigenobu S."/>
        </authorList>
    </citation>
    <scope>NUCLEOTIDE SEQUENCE [LARGE SCALE GENOMIC DNA]</scope>
</reference>
<keyword evidence="2" id="KW-1185">Reference proteome</keyword>
<organism evidence="1 2">
    <name type="scientific">Elysia marginata</name>
    <dbReference type="NCBI Taxonomy" id="1093978"/>
    <lineage>
        <taxon>Eukaryota</taxon>
        <taxon>Metazoa</taxon>
        <taxon>Spiralia</taxon>
        <taxon>Lophotrochozoa</taxon>
        <taxon>Mollusca</taxon>
        <taxon>Gastropoda</taxon>
        <taxon>Heterobranchia</taxon>
        <taxon>Euthyneura</taxon>
        <taxon>Panpulmonata</taxon>
        <taxon>Sacoglossa</taxon>
        <taxon>Placobranchoidea</taxon>
        <taxon>Plakobranchidae</taxon>
        <taxon>Elysia</taxon>
    </lineage>
</organism>
<accession>A0AAV4HA75</accession>
<dbReference type="EMBL" id="BMAT01008893">
    <property type="protein sequence ID" value="GFR94619.1"/>
    <property type="molecule type" value="Genomic_DNA"/>
</dbReference>
<sequence>MPSYTTRPFSSKSTPSCCPSHRYSDTIINLPVTLQGVKLKTLQTPGSADQWSPCPALNKRSTSAQHHSVVTRRIIVATRTHAHISGSAKSR</sequence>
<proteinExistence type="predicted"/>
<name>A0AAV4HA75_9GAST</name>
<gene>
    <name evidence="1" type="ORF">ElyMa_004408000</name>
</gene>
<evidence type="ECO:0000313" key="2">
    <source>
        <dbReference type="Proteomes" id="UP000762676"/>
    </source>
</evidence>
<protein>
    <submittedName>
        <fullName evidence="1">Uncharacterized protein</fullName>
    </submittedName>
</protein>
<comment type="caution">
    <text evidence="1">The sequence shown here is derived from an EMBL/GenBank/DDBJ whole genome shotgun (WGS) entry which is preliminary data.</text>
</comment>
<dbReference type="AlphaFoldDB" id="A0AAV4HA75"/>
<evidence type="ECO:0000313" key="1">
    <source>
        <dbReference type="EMBL" id="GFR94619.1"/>
    </source>
</evidence>